<gene>
    <name evidence="1" type="ORF">CLV42_11284</name>
</gene>
<dbReference type="PROSITE" id="PS51257">
    <property type="entry name" value="PROKAR_LIPOPROTEIN"/>
    <property type="match status" value="1"/>
</dbReference>
<keyword evidence="2" id="KW-1185">Reference proteome</keyword>
<accession>A0A2P8FVY4</accession>
<evidence type="ECO:0000313" key="2">
    <source>
        <dbReference type="Proteomes" id="UP000240978"/>
    </source>
</evidence>
<evidence type="ECO:0000313" key="1">
    <source>
        <dbReference type="EMBL" id="PSL25879.1"/>
    </source>
</evidence>
<dbReference type="RefSeq" id="WP_106604503.1">
    <property type="nucleotide sequence ID" value="NZ_PYGK01000012.1"/>
</dbReference>
<reference evidence="1 2" key="1">
    <citation type="submission" date="2018-03" db="EMBL/GenBank/DDBJ databases">
        <title>Genomic Encyclopedia of Archaeal and Bacterial Type Strains, Phase II (KMG-II): from individual species to whole genera.</title>
        <authorList>
            <person name="Goeker M."/>
        </authorList>
    </citation>
    <scope>NUCLEOTIDE SEQUENCE [LARGE SCALE GENOMIC DNA]</scope>
    <source>
        <strain evidence="1 2">DSM 18107</strain>
    </source>
</reference>
<dbReference type="EMBL" id="PYGK01000012">
    <property type="protein sequence ID" value="PSL25879.1"/>
    <property type="molecule type" value="Genomic_DNA"/>
</dbReference>
<dbReference type="Proteomes" id="UP000240978">
    <property type="component" value="Unassembled WGS sequence"/>
</dbReference>
<protein>
    <submittedName>
        <fullName evidence="1">Uncharacterized protein</fullName>
    </submittedName>
</protein>
<comment type="caution">
    <text evidence="1">The sequence shown here is derived from an EMBL/GenBank/DDBJ whole genome shotgun (WGS) entry which is preliminary data.</text>
</comment>
<dbReference type="AlphaFoldDB" id="A0A2P8FVY4"/>
<name>A0A2P8FVY4_9BACT</name>
<sequence>MKNAFRTAIICIMIFSACSKHENNVLPEDNGCIERIYLPVTAHSVSSADVTTINGLFSNNQIANGNLRYYKYSRDIFQTLYSPYTKYDQQIVEVNQYTNGLRIFVRDLSYSFWDQRFHLRSGEITKGTSLDTLHQLTLPQLRGLFLASVQQFDKAADKFKDVCLKAEFGYYNLNIGVSYAPEVLVKAWRITPLNSVYPSEYPIAYYQDNGKLISYDNGIQTSR</sequence>
<dbReference type="OrthoDB" id="657111at2"/>
<organism evidence="1 2">
    <name type="scientific">Chitinophaga ginsengisoli</name>
    <dbReference type="NCBI Taxonomy" id="363837"/>
    <lineage>
        <taxon>Bacteria</taxon>
        <taxon>Pseudomonadati</taxon>
        <taxon>Bacteroidota</taxon>
        <taxon>Chitinophagia</taxon>
        <taxon>Chitinophagales</taxon>
        <taxon>Chitinophagaceae</taxon>
        <taxon>Chitinophaga</taxon>
    </lineage>
</organism>
<proteinExistence type="predicted"/>